<dbReference type="InterPro" id="IPR050508">
    <property type="entry name" value="Methyltransf_Superfamily"/>
</dbReference>
<dbReference type="InterPro" id="IPR013216">
    <property type="entry name" value="Methyltransf_11"/>
</dbReference>
<dbReference type="SUPFAM" id="SSF53335">
    <property type="entry name" value="S-adenosyl-L-methionine-dependent methyltransferases"/>
    <property type="match status" value="1"/>
</dbReference>
<feature type="domain" description="Methyltransferase type 11" evidence="1">
    <location>
        <begin position="5"/>
        <end position="90"/>
    </location>
</feature>
<dbReference type="PANTHER" id="PTHR42912:SF80">
    <property type="entry name" value="METHYLTRANSFERASE DOMAIN-CONTAINING PROTEIN"/>
    <property type="match status" value="1"/>
</dbReference>
<sequence length="153" mass="17369">MHLELAKLPYEKKLAGLDLAPGMKRRTQQRLQGQEESDLRIGDVTKGPLPWNKESFDYVLSTFVFSAISNDKAAIDEMVKVLKPGGKLIIVDAGVAQNRNVMSRFLAWLWEVMGDYMRDETQLLSLRDDIESVTREDYGPWGCVHVTVGEKKK</sequence>
<gene>
    <name evidence="2" type="ORF">SEMRO_2019_G311290.1</name>
</gene>
<evidence type="ECO:0000259" key="1">
    <source>
        <dbReference type="Pfam" id="PF08241"/>
    </source>
</evidence>
<proteinExistence type="predicted"/>
<dbReference type="Gene3D" id="3.40.50.150">
    <property type="entry name" value="Vaccinia Virus protein VP39"/>
    <property type="match status" value="1"/>
</dbReference>
<dbReference type="GO" id="GO:0032259">
    <property type="term" value="P:methylation"/>
    <property type="evidence" value="ECO:0007669"/>
    <property type="project" value="UniProtKB-KW"/>
</dbReference>
<accession>A0A9N8EWE5</accession>
<dbReference type="OrthoDB" id="42729at2759"/>
<name>A0A9N8EWE5_9STRA</name>
<keyword evidence="2" id="KW-0808">Transferase</keyword>
<dbReference type="CDD" id="cd02440">
    <property type="entry name" value="AdoMet_MTases"/>
    <property type="match status" value="1"/>
</dbReference>
<dbReference type="AlphaFoldDB" id="A0A9N8EWE5"/>
<evidence type="ECO:0000313" key="2">
    <source>
        <dbReference type="EMBL" id="CAB9527565.1"/>
    </source>
</evidence>
<dbReference type="PANTHER" id="PTHR42912">
    <property type="entry name" value="METHYLTRANSFERASE"/>
    <property type="match status" value="1"/>
</dbReference>
<dbReference type="EMBL" id="CAICTM010002017">
    <property type="protein sequence ID" value="CAB9527565.1"/>
    <property type="molecule type" value="Genomic_DNA"/>
</dbReference>
<dbReference type="Proteomes" id="UP001153069">
    <property type="component" value="Unassembled WGS sequence"/>
</dbReference>
<keyword evidence="3" id="KW-1185">Reference proteome</keyword>
<keyword evidence="2" id="KW-0489">Methyltransferase</keyword>
<dbReference type="GO" id="GO:0008757">
    <property type="term" value="F:S-adenosylmethionine-dependent methyltransferase activity"/>
    <property type="evidence" value="ECO:0007669"/>
    <property type="project" value="InterPro"/>
</dbReference>
<protein>
    <submittedName>
        <fullName evidence="2">Type 11 methyltransferase</fullName>
    </submittedName>
</protein>
<comment type="caution">
    <text evidence="2">The sequence shown here is derived from an EMBL/GenBank/DDBJ whole genome shotgun (WGS) entry which is preliminary data.</text>
</comment>
<organism evidence="2 3">
    <name type="scientific">Seminavis robusta</name>
    <dbReference type="NCBI Taxonomy" id="568900"/>
    <lineage>
        <taxon>Eukaryota</taxon>
        <taxon>Sar</taxon>
        <taxon>Stramenopiles</taxon>
        <taxon>Ochrophyta</taxon>
        <taxon>Bacillariophyta</taxon>
        <taxon>Bacillariophyceae</taxon>
        <taxon>Bacillariophycidae</taxon>
        <taxon>Naviculales</taxon>
        <taxon>Naviculaceae</taxon>
        <taxon>Seminavis</taxon>
    </lineage>
</organism>
<evidence type="ECO:0000313" key="3">
    <source>
        <dbReference type="Proteomes" id="UP001153069"/>
    </source>
</evidence>
<reference evidence="2" key="1">
    <citation type="submission" date="2020-06" db="EMBL/GenBank/DDBJ databases">
        <authorList>
            <consortium name="Plant Systems Biology data submission"/>
        </authorList>
    </citation>
    <scope>NUCLEOTIDE SEQUENCE</scope>
    <source>
        <strain evidence="2">D6</strain>
    </source>
</reference>
<dbReference type="InterPro" id="IPR029063">
    <property type="entry name" value="SAM-dependent_MTases_sf"/>
</dbReference>
<dbReference type="Pfam" id="PF08241">
    <property type="entry name" value="Methyltransf_11"/>
    <property type="match status" value="1"/>
</dbReference>